<dbReference type="EMBL" id="LAZR01050659">
    <property type="protein sequence ID" value="KKK86870.1"/>
    <property type="molecule type" value="Genomic_DNA"/>
</dbReference>
<gene>
    <name evidence="1" type="ORF">LCGC14_2758920</name>
</gene>
<organism evidence="1">
    <name type="scientific">marine sediment metagenome</name>
    <dbReference type="NCBI Taxonomy" id="412755"/>
    <lineage>
        <taxon>unclassified sequences</taxon>
        <taxon>metagenomes</taxon>
        <taxon>ecological metagenomes</taxon>
    </lineage>
</organism>
<proteinExistence type="predicted"/>
<accession>A0A0F8ZLJ8</accession>
<comment type="caution">
    <text evidence="1">The sequence shown here is derived from an EMBL/GenBank/DDBJ whole genome shotgun (WGS) entry which is preliminary data.</text>
</comment>
<evidence type="ECO:0000313" key="1">
    <source>
        <dbReference type="EMBL" id="KKK86870.1"/>
    </source>
</evidence>
<sequence length="122" mass="14622">MKMNEFMDRFWDQYMRDNYAGELAGLVNAPGLHYEDDQPVQFDLHEGRSLYRFYEDEKTLARYCYTPWKDTLGWYWAFDYAPRGVGSRSGDPERLIVTRDVKFRKRKAAKKRALDRFKKATS</sequence>
<dbReference type="AlphaFoldDB" id="A0A0F8ZLJ8"/>
<reference evidence="1" key="1">
    <citation type="journal article" date="2015" name="Nature">
        <title>Complex archaea that bridge the gap between prokaryotes and eukaryotes.</title>
        <authorList>
            <person name="Spang A."/>
            <person name="Saw J.H."/>
            <person name="Jorgensen S.L."/>
            <person name="Zaremba-Niedzwiedzka K."/>
            <person name="Martijn J."/>
            <person name="Lind A.E."/>
            <person name="van Eijk R."/>
            <person name="Schleper C."/>
            <person name="Guy L."/>
            <person name="Ettema T.J."/>
        </authorList>
    </citation>
    <scope>NUCLEOTIDE SEQUENCE</scope>
</reference>
<name>A0A0F8ZLJ8_9ZZZZ</name>
<protein>
    <submittedName>
        <fullName evidence="1">Uncharacterized protein</fullName>
    </submittedName>
</protein>